<keyword evidence="3" id="KW-1185">Reference proteome</keyword>
<dbReference type="Proteomes" id="UP001469553">
    <property type="component" value="Unassembled WGS sequence"/>
</dbReference>
<protein>
    <recommendedName>
        <fullName evidence="4">Coiled-coil domain-containing protein 157</fullName>
    </recommendedName>
</protein>
<reference evidence="2 3" key="1">
    <citation type="submission" date="2021-06" db="EMBL/GenBank/DDBJ databases">
        <authorList>
            <person name="Palmer J.M."/>
        </authorList>
    </citation>
    <scope>NUCLEOTIDE SEQUENCE [LARGE SCALE GENOMIC DNA]</scope>
    <source>
        <strain evidence="2 3">AS_MEX2019</strain>
        <tissue evidence="2">Muscle</tissue>
    </source>
</reference>
<accession>A0ABV0ZLW5</accession>
<sequence>MEIYYFRGGTVVHYGPWSTVLVVVGETLRQQVRWTLIAVFTRGYKNKLADMSELLGGEDCIKSLRKDVVDIQSAIVDVVSRTGPVRHTSWKFPDKLACSLDMVALLGEYDFVDGEDAYNQHSHIVLLELVVDRLLLLLQSVSAYTELQAGRSRRDGSQQKGCLSVGLVVRNYWGNLLQCVNKKENSEDIKQTKTLDCKHTKKESPMSSPTMSDTDFCRNCPSTLFSPPQNNIHLGPTYNAPSYSKAEQHNTGCQTTESSLIPCDACYRVQSLLRNTGDALKDLFQSEGLPSSLQPLSDAMQDTVYAGQMTAGDVAQWTEEQLRDMRRLAKHLQDVRSTVQPLREALAKAETERDKFSSQLESMKKEFKQEVKQHQTSIVQLEFSLRKAQRSAKETEQRLQEEHKQLKREMLSLEESNTRLKEKVELQQDTLQALVNEKDELHQKVKTLCREEEKCCELQQMIQEIKTQLSDTQLLLDKEKAKYQSACRHQESMHAKQKSLLERVDALDEECEELQRQLGEKEETQIHLNNQLQKMSKLKEQQQAQLSEQQDIYKGLQKEKQRLQTHVDELEMHVAELMEHVQALTERERLLVAFPELNNWAQTQPKSTGNLILDMEQQQQANSLRIKVLEQENATLYKSLEKLRQGAMFNATREAPSQHT</sequence>
<dbReference type="EMBL" id="JAHRIP010066870">
    <property type="protein sequence ID" value="MEQ2307120.1"/>
    <property type="molecule type" value="Genomic_DNA"/>
</dbReference>
<feature type="coiled-coil region" evidence="1">
    <location>
        <begin position="346"/>
        <end position="587"/>
    </location>
</feature>
<organism evidence="2 3">
    <name type="scientific">Ameca splendens</name>
    <dbReference type="NCBI Taxonomy" id="208324"/>
    <lineage>
        <taxon>Eukaryota</taxon>
        <taxon>Metazoa</taxon>
        <taxon>Chordata</taxon>
        <taxon>Craniata</taxon>
        <taxon>Vertebrata</taxon>
        <taxon>Euteleostomi</taxon>
        <taxon>Actinopterygii</taxon>
        <taxon>Neopterygii</taxon>
        <taxon>Teleostei</taxon>
        <taxon>Neoteleostei</taxon>
        <taxon>Acanthomorphata</taxon>
        <taxon>Ovalentaria</taxon>
        <taxon>Atherinomorphae</taxon>
        <taxon>Cyprinodontiformes</taxon>
        <taxon>Goodeidae</taxon>
        <taxon>Ameca</taxon>
    </lineage>
</organism>
<evidence type="ECO:0000256" key="1">
    <source>
        <dbReference type="SAM" id="Coils"/>
    </source>
</evidence>
<proteinExistence type="predicted"/>
<keyword evidence="1" id="KW-0175">Coiled coil</keyword>
<evidence type="ECO:0008006" key="4">
    <source>
        <dbReference type="Google" id="ProtNLM"/>
    </source>
</evidence>
<dbReference type="PANTHER" id="PTHR43696">
    <property type="entry name" value="COILED-COIL DOMAIN-CONTAINING PROTEIN 157"/>
    <property type="match status" value="1"/>
</dbReference>
<evidence type="ECO:0000313" key="2">
    <source>
        <dbReference type="EMBL" id="MEQ2307120.1"/>
    </source>
</evidence>
<dbReference type="InterPro" id="IPR029681">
    <property type="entry name" value="CCDC157"/>
</dbReference>
<comment type="caution">
    <text evidence="2">The sequence shown here is derived from an EMBL/GenBank/DDBJ whole genome shotgun (WGS) entry which is preliminary data.</text>
</comment>
<gene>
    <name evidence="2" type="ORF">AMECASPLE_014992</name>
</gene>
<name>A0ABV0ZLW5_9TELE</name>
<dbReference type="PANTHER" id="PTHR43696:SF9">
    <property type="entry name" value="COILED-COIL DOMAIN-CONTAINING PROTEIN 157"/>
    <property type="match status" value="1"/>
</dbReference>
<evidence type="ECO:0000313" key="3">
    <source>
        <dbReference type="Proteomes" id="UP001469553"/>
    </source>
</evidence>